<accession>A0ABV2SUQ8</accession>
<gene>
    <name evidence="1" type="ORF">ABXZ36_09545</name>
</gene>
<comment type="caution">
    <text evidence="1">The sequence shown here is derived from an EMBL/GenBank/DDBJ whole genome shotgun (WGS) entry which is preliminary data.</text>
</comment>
<protein>
    <submittedName>
        <fullName evidence="1">Chaperone modulator CbpM</fullName>
    </submittedName>
</protein>
<dbReference type="Proteomes" id="UP001549799">
    <property type="component" value="Unassembled WGS sequence"/>
</dbReference>
<dbReference type="EMBL" id="JBEXAE010000004">
    <property type="protein sequence ID" value="MET6990889.1"/>
    <property type="molecule type" value="Genomic_DNA"/>
</dbReference>
<sequence length="97" mass="11781">MNTTYYITIKDFCESHEIEESFIFSLREHELVTLEVKEEEYFIRQEELPKLEKMIRLSQELGINLEGLEAVHHLLELVEQMQDEVNQLKNKLRKWED</sequence>
<dbReference type="Gene3D" id="1.10.1660.10">
    <property type="match status" value="1"/>
</dbReference>
<dbReference type="RefSeq" id="WP_354615289.1">
    <property type="nucleotide sequence ID" value="NZ_JBEXAE010000004.1"/>
</dbReference>
<reference evidence="1 2" key="1">
    <citation type="submission" date="2024-07" db="EMBL/GenBank/DDBJ databases">
        <title>The genome sequence of type strain Sediminicola arcticus GDMCC 1.2805.</title>
        <authorList>
            <person name="Liu Y."/>
        </authorList>
    </citation>
    <scope>NUCLEOTIDE SEQUENCE [LARGE SCALE GENOMIC DNA]</scope>
    <source>
        <strain evidence="1 2">GDMCC 1.2805</strain>
    </source>
</reference>
<keyword evidence="2" id="KW-1185">Reference proteome</keyword>
<proteinExistence type="predicted"/>
<organism evidence="1 2">
    <name type="scientific">Sediminicola arcticus</name>
    <dbReference type="NCBI Taxonomy" id="1574308"/>
    <lineage>
        <taxon>Bacteria</taxon>
        <taxon>Pseudomonadati</taxon>
        <taxon>Bacteroidota</taxon>
        <taxon>Flavobacteriia</taxon>
        <taxon>Flavobacteriales</taxon>
        <taxon>Flavobacteriaceae</taxon>
        <taxon>Sediminicola</taxon>
    </lineage>
</organism>
<dbReference type="Pfam" id="PF13591">
    <property type="entry name" value="MerR_2"/>
    <property type="match status" value="1"/>
</dbReference>
<name>A0ABV2SUQ8_9FLAO</name>
<evidence type="ECO:0000313" key="2">
    <source>
        <dbReference type="Proteomes" id="UP001549799"/>
    </source>
</evidence>
<evidence type="ECO:0000313" key="1">
    <source>
        <dbReference type="EMBL" id="MET6990889.1"/>
    </source>
</evidence>